<evidence type="ECO:0000259" key="2">
    <source>
        <dbReference type="Pfam" id="PF06985"/>
    </source>
</evidence>
<proteinExistence type="predicted"/>
<dbReference type="VEuPathDB" id="FungiDB:Z520_11010"/>
<name>A0A0D2JJK2_9EURO</name>
<keyword evidence="4" id="KW-1185">Reference proteome</keyword>
<dbReference type="PANTHER" id="PTHR33112:SF12">
    <property type="entry name" value="HETEROKARYON INCOMPATIBILITY DOMAIN-CONTAINING PROTEIN"/>
    <property type="match status" value="1"/>
</dbReference>
<dbReference type="PANTHER" id="PTHR33112">
    <property type="entry name" value="DOMAIN PROTEIN, PUTATIVE-RELATED"/>
    <property type="match status" value="1"/>
</dbReference>
<dbReference type="RefSeq" id="XP_016627490.1">
    <property type="nucleotide sequence ID" value="XM_016781501.1"/>
</dbReference>
<dbReference type="GeneID" id="27716756"/>
<dbReference type="Pfam" id="PF06985">
    <property type="entry name" value="HET"/>
    <property type="match status" value="1"/>
</dbReference>
<sequence>MASRLCDRCSALGLSVEKFLVQPDGPSDNSISVRSLQLANERYFVGSLGQIKDNKAACKLCALLSHAVPDPAPPETDDAKCHLFWEMDGRTSVENVKDGRRTRRLRICWSHRDLKRFESHLVLAAPPRYDSSDVNYRGLLNSETEFRGRRVGGVPNKQNLIRELLRLCEKKHDDRCTKKLGIEDDFYTTLTEPYFGVIDIEYGNLVPLPFEEKDDQLEFESYATVSYVWGETGSREHTTRMGNIQSRRKSGGLASVIETLPRALQQGIRLVHDLGIRYIWIDALCIVQDSSHSWNLNARAMHLIYGNSIFTLSIADDPDATTGLLALDKDRQPKQWIEECADGLHLLLHHPPEASIEASRWNKRAWTFQERLLSKRCLIFTGGRIYFQCRSTVVSEDIFADHDGAGWSLDLVRSPLQMLSQLNIRALWFYTHCVSLYTLRELHEPFDILSAFSGMCKLMESTMHSPFIFGLPTSHFDFALLWQPIGRSLRLSKPKRSDDPKYKDMKLPSWSWCGWENEGIEYVPEMVEGCLPDVGAWLLDHTWIDWHIRDGYGTLRRVWDRTRAEGDESTNIRWRGYKVTGREASPDNSDRSSSASLLPFRAKGQSSRTQYYRTSTNTVPAPKSTSRKGRQRRSTRTTPRQKSDSGSSDSDDKSGGDLGSDPYGRLRQEGAMSDSLGKPREDFTLTLPEDPYHVRKTSERYMAGSVQEFPDQIFLQFFTWRASFHVVPATANSGDQVDGGDVGSGLRRCHIMDQRGDKCGSIVVDEKWLERHQKREPIEDDLPNGLAEKADEVDNTDKTERTEFEFIAISEAKAFTKEEFPDWTYYIPKERVESDWDLFFVLLVEHLPMGGFYERVALGKVFKAAFSLSDDEWREIILG</sequence>
<evidence type="ECO:0000313" key="4">
    <source>
        <dbReference type="Proteomes" id="UP000053411"/>
    </source>
</evidence>
<feature type="region of interest" description="Disordered" evidence="1">
    <location>
        <begin position="579"/>
        <end position="690"/>
    </location>
</feature>
<evidence type="ECO:0000256" key="1">
    <source>
        <dbReference type="SAM" id="MobiDB-lite"/>
    </source>
</evidence>
<dbReference type="InterPro" id="IPR010730">
    <property type="entry name" value="HET"/>
</dbReference>
<dbReference type="Proteomes" id="UP000053411">
    <property type="component" value="Unassembled WGS sequence"/>
</dbReference>
<feature type="domain" description="Heterokaryon incompatibility" evidence="2">
    <location>
        <begin position="222"/>
        <end position="370"/>
    </location>
</feature>
<dbReference type="EMBL" id="KN848095">
    <property type="protein sequence ID" value="KIX93367.1"/>
    <property type="molecule type" value="Genomic_DNA"/>
</dbReference>
<feature type="compositionally biased region" description="Polar residues" evidence="1">
    <location>
        <begin position="604"/>
        <end position="619"/>
    </location>
</feature>
<reference evidence="3 4" key="1">
    <citation type="submission" date="2015-01" db="EMBL/GenBank/DDBJ databases">
        <title>The Genome Sequence of Fonsecaea multimorphosa CBS 102226.</title>
        <authorList>
            <consortium name="The Broad Institute Genomics Platform"/>
            <person name="Cuomo C."/>
            <person name="de Hoog S."/>
            <person name="Gorbushina A."/>
            <person name="Stielow B."/>
            <person name="Teixiera M."/>
            <person name="Abouelleil A."/>
            <person name="Chapman S.B."/>
            <person name="Priest M."/>
            <person name="Young S.K."/>
            <person name="Wortman J."/>
            <person name="Nusbaum C."/>
            <person name="Birren B."/>
        </authorList>
    </citation>
    <scope>NUCLEOTIDE SEQUENCE [LARGE SCALE GENOMIC DNA]</scope>
    <source>
        <strain evidence="3 4">CBS 102226</strain>
    </source>
</reference>
<feature type="compositionally biased region" description="Basic residues" evidence="1">
    <location>
        <begin position="625"/>
        <end position="635"/>
    </location>
</feature>
<protein>
    <recommendedName>
        <fullName evidence="2">Heterokaryon incompatibility domain-containing protein</fullName>
    </recommendedName>
</protein>
<dbReference type="OrthoDB" id="2958217at2759"/>
<accession>A0A0D2JJK2</accession>
<feature type="compositionally biased region" description="Low complexity" evidence="1">
    <location>
        <begin position="636"/>
        <end position="648"/>
    </location>
</feature>
<feature type="compositionally biased region" description="Basic and acidic residues" evidence="1">
    <location>
        <begin position="580"/>
        <end position="590"/>
    </location>
</feature>
<gene>
    <name evidence="3" type="ORF">Z520_11010</name>
</gene>
<evidence type="ECO:0000313" key="3">
    <source>
        <dbReference type="EMBL" id="KIX93367.1"/>
    </source>
</evidence>
<dbReference type="AlphaFoldDB" id="A0A0D2JJK2"/>
<organism evidence="3 4">
    <name type="scientific">Fonsecaea multimorphosa CBS 102226</name>
    <dbReference type="NCBI Taxonomy" id="1442371"/>
    <lineage>
        <taxon>Eukaryota</taxon>
        <taxon>Fungi</taxon>
        <taxon>Dikarya</taxon>
        <taxon>Ascomycota</taxon>
        <taxon>Pezizomycotina</taxon>
        <taxon>Eurotiomycetes</taxon>
        <taxon>Chaetothyriomycetidae</taxon>
        <taxon>Chaetothyriales</taxon>
        <taxon>Herpotrichiellaceae</taxon>
        <taxon>Fonsecaea</taxon>
    </lineage>
</organism>